<feature type="transmembrane region" description="Helical" evidence="3">
    <location>
        <begin position="143"/>
        <end position="160"/>
    </location>
</feature>
<keyword evidence="3" id="KW-1133">Transmembrane helix</keyword>
<keyword evidence="5" id="KW-1185">Reference proteome</keyword>
<keyword evidence="3" id="KW-0812">Transmembrane</keyword>
<dbReference type="Gene3D" id="1.20.1250.20">
    <property type="entry name" value="MFS general substrate transporter like domains"/>
    <property type="match status" value="1"/>
</dbReference>
<gene>
    <name evidence="4" type="ORF">DL89DRAFT_267312</name>
</gene>
<dbReference type="SUPFAM" id="SSF103473">
    <property type="entry name" value="MFS general substrate transporter"/>
    <property type="match status" value="1"/>
</dbReference>
<dbReference type="Pfam" id="PF07690">
    <property type="entry name" value="MFS_1"/>
    <property type="match status" value="1"/>
</dbReference>
<organism evidence="4 5">
    <name type="scientific">Linderina pennispora</name>
    <dbReference type="NCBI Taxonomy" id="61395"/>
    <lineage>
        <taxon>Eukaryota</taxon>
        <taxon>Fungi</taxon>
        <taxon>Fungi incertae sedis</taxon>
        <taxon>Zoopagomycota</taxon>
        <taxon>Kickxellomycotina</taxon>
        <taxon>Kickxellomycetes</taxon>
        <taxon>Kickxellales</taxon>
        <taxon>Kickxellaceae</taxon>
        <taxon>Linderina</taxon>
    </lineage>
</organism>
<dbReference type="RefSeq" id="XP_040743723.1">
    <property type="nucleotide sequence ID" value="XM_040887445.1"/>
</dbReference>
<reference evidence="4 5" key="1">
    <citation type="submission" date="2016-07" db="EMBL/GenBank/DDBJ databases">
        <title>Pervasive Adenine N6-methylation of Active Genes in Fungi.</title>
        <authorList>
            <consortium name="DOE Joint Genome Institute"/>
            <person name="Mondo S.J."/>
            <person name="Dannebaum R.O."/>
            <person name="Kuo R.C."/>
            <person name="Labutti K."/>
            <person name="Haridas S."/>
            <person name="Kuo A."/>
            <person name="Salamov A."/>
            <person name="Ahrendt S.R."/>
            <person name="Lipzen A."/>
            <person name="Sullivan W."/>
            <person name="Andreopoulos W.B."/>
            <person name="Clum A."/>
            <person name="Lindquist E."/>
            <person name="Daum C."/>
            <person name="Ramamoorthy G.K."/>
            <person name="Gryganskyi A."/>
            <person name="Culley D."/>
            <person name="Magnuson J.K."/>
            <person name="James T.Y."/>
            <person name="O'Malley M.A."/>
            <person name="Stajich J.E."/>
            <person name="Spatafora J.W."/>
            <person name="Visel A."/>
            <person name="Grigoriev I.V."/>
        </authorList>
    </citation>
    <scope>NUCLEOTIDE SEQUENCE [LARGE SCALE GENOMIC DNA]</scope>
    <source>
        <strain evidence="4 5">ATCC 12442</strain>
    </source>
</reference>
<dbReference type="EMBL" id="MCFD01000006">
    <property type="protein sequence ID" value="ORX70085.1"/>
    <property type="molecule type" value="Genomic_DNA"/>
</dbReference>
<dbReference type="InterPro" id="IPR050327">
    <property type="entry name" value="Proton-linked_MCT"/>
</dbReference>
<comment type="caution">
    <text evidence="4">The sequence shown here is derived from an EMBL/GenBank/DDBJ whole genome shotgun (WGS) entry which is preliminary data.</text>
</comment>
<dbReference type="Proteomes" id="UP000193922">
    <property type="component" value="Unassembled WGS sequence"/>
</dbReference>
<dbReference type="GO" id="GO:0022857">
    <property type="term" value="F:transmembrane transporter activity"/>
    <property type="evidence" value="ECO:0007669"/>
    <property type="project" value="InterPro"/>
</dbReference>
<dbReference type="OrthoDB" id="6499973at2759"/>
<evidence type="ECO:0000256" key="3">
    <source>
        <dbReference type="SAM" id="Phobius"/>
    </source>
</evidence>
<feature type="transmembrane region" description="Helical" evidence="3">
    <location>
        <begin position="118"/>
        <end position="137"/>
    </location>
</feature>
<feature type="transmembrane region" description="Helical" evidence="3">
    <location>
        <begin position="172"/>
        <end position="193"/>
    </location>
</feature>
<evidence type="ECO:0000313" key="4">
    <source>
        <dbReference type="EMBL" id="ORX70085.1"/>
    </source>
</evidence>
<feature type="transmembrane region" description="Helical" evidence="3">
    <location>
        <begin position="213"/>
        <end position="231"/>
    </location>
</feature>
<comment type="subcellular location">
    <subcellularLocation>
        <location evidence="1">Membrane</location>
        <topology evidence="1">Multi-pass membrane protein</topology>
    </subcellularLocation>
</comment>
<feature type="transmembrane region" description="Helical" evidence="3">
    <location>
        <begin position="88"/>
        <end position="106"/>
    </location>
</feature>
<evidence type="ECO:0000256" key="1">
    <source>
        <dbReference type="ARBA" id="ARBA00004141"/>
    </source>
</evidence>
<sequence length="247" mass="26291">MLGSIGYRWSLRVLGLLVAAIGGSASLVYKPRVSVPKSGNARLLYMLCKDPRFLCVCSAVTLIRMGYFEPVLYVPTAAAKETGMKSTASNIVLVFNAGTTIGRILSGPISAVLGPHNTNLLANILASLVIFVFLLVVKTAAGYYAFSVIFSILSSLYLAINTHIAANEFGTHAIASSVGLTIAFSGIGVLIGIPVQGALYEKYDRPNDRITAVSVWAGICYASVSMCYAILRSLVARKQSGSYFSKM</sequence>
<dbReference type="AlphaFoldDB" id="A0A1Y1W9M3"/>
<evidence type="ECO:0000256" key="2">
    <source>
        <dbReference type="ARBA" id="ARBA00006727"/>
    </source>
</evidence>
<accession>A0A1Y1W9M3</accession>
<feature type="transmembrane region" description="Helical" evidence="3">
    <location>
        <begin position="6"/>
        <end position="29"/>
    </location>
</feature>
<comment type="similarity">
    <text evidence="2">Belongs to the major facilitator superfamily. Monocarboxylate porter (TC 2.A.1.13) family.</text>
</comment>
<name>A0A1Y1W9M3_9FUNG</name>
<dbReference type="InterPro" id="IPR011701">
    <property type="entry name" value="MFS"/>
</dbReference>
<dbReference type="GeneID" id="63804093"/>
<dbReference type="GO" id="GO:0016020">
    <property type="term" value="C:membrane"/>
    <property type="evidence" value="ECO:0007669"/>
    <property type="project" value="UniProtKB-SubCell"/>
</dbReference>
<dbReference type="InterPro" id="IPR036259">
    <property type="entry name" value="MFS_trans_sf"/>
</dbReference>
<dbReference type="PANTHER" id="PTHR11360:SF284">
    <property type="entry name" value="EG:103B4.3 PROTEIN-RELATED"/>
    <property type="match status" value="1"/>
</dbReference>
<protein>
    <submittedName>
        <fullName evidence="4">MFS general substrate transporter</fullName>
    </submittedName>
</protein>
<evidence type="ECO:0000313" key="5">
    <source>
        <dbReference type="Proteomes" id="UP000193922"/>
    </source>
</evidence>
<dbReference type="PANTHER" id="PTHR11360">
    <property type="entry name" value="MONOCARBOXYLATE TRANSPORTER"/>
    <property type="match status" value="1"/>
</dbReference>
<keyword evidence="3" id="KW-0472">Membrane</keyword>
<proteinExistence type="inferred from homology"/>